<evidence type="ECO:0000256" key="1">
    <source>
        <dbReference type="ARBA" id="ARBA00022679"/>
    </source>
</evidence>
<dbReference type="Pfam" id="PF07959">
    <property type="entry name" value="Fucose_pyrophosphorylase"/>
    <property type="match status" value="1"/>
</dbReference>
<evidence type="ECO:0000313" key="4">
    <source>
        <dbReference type="Proteomes" id="UP001652625"/>
    </source>
</evidence>
<dbReference type="PANTHER" id="PTHR15045:SF1">
    <property type="entry name" value="FUCOSE-1-PHOSPHATE GUANYLYLTRANSFERASE"/>
    <property type="match status" value="1"/>
</dbReference>
<dbReference type="Proteomes" id="UP001652625">
    <property type="component" value="Chromosome 09"/>
</dbReference>
<reference evidence="5" key="1">
    <citation type="submission" date="2025-08" db="UniProtKB">
        <authorList>
            <consortium name="RefSeq"/>
        </authorList>
    </citation>
    <scope>IDENTIFICATION</scope>
</reference>
<evidence type="ECO:0000313" key="5">
    <source>
        <dbReference type="RefSeq" id="XP_065661783.1"/>
    </source>
</evidence>
<keyword evidence="1" id="KW-0808">Transferase</keyword>
<sequence>MSDFIIKNATFEKIVKFNKMRGKYSSEIFWDVVVLSALDCDQKIAFEMQIKEKIERKELPLSPTYHVMHDPVGVKVGNGGAVIAIIDELNQIYGEKLEILKVIIFLSGGYSQRLPSASALGKIFTALPFGNPIFQMIEVKLALFVDFPKRMNAGIFVASSDCFELYHLDGDEWNFTREGVTALAHCSPIEVGLTHGVYILDDIKSSQLLESNSTTTKMSGCKRFLHKPSKELMRSQGAVFINDGKEYIYSDSAYYMDNNTAKLLLNWYKMHGPLACEIDAYGDFLQSLGSAATSDYCRDVKNVTVVLDELEKTRLEIFNVLKGTPLNIILLDKSKFYHIGTTQEYIYHFCIDNAFREELSCLNHVMLKTDGGVLGDRSKQHILIHSYIPDLSCIGDCVIVEYSVLNADNKIGDNCIISNCSFPNGACVPSNTFLHTIPITDSGRVYYVTLIFDVTDDLKTSVTSFETCHLQFCGKTLKELVFLLHINEQNIWPENCPSRNLWNAKIYPAYSDLAQSLQAAIDIKKNLLCPSFSVFNYDGVLYSISDVLKKKNLCCMLDMRAKLRDLIEK</sequence>
<dbReference type="InterPro" id="IPR012887">
    <property type="entry name" value="GDP_fucose_pyrophosphorylase"/>
</dbReference>
<gene>
    <name evidence="5" type="primary">LOC100207743</name>
</gene>
<dbReference type="RefSeq" id="XP_065661783.1">
    <property type="nucleotide sequence ID" value="XM_065805711.1"/>
</dbReference>
<accession>A0ABM4CJ51</accession>
<keyword evidence="2" id="KW-0547">Nucleotide-binding</keyword>
<feature type="domain" description="GDP-fucose pyrophosphorylase" evidence="3">
    <location>
        <begin position="95"/>
        <end position="511"/>
    </location>
</feature>
<protein>
    <submittedName>
        <fullName evidence="5">Fucose-1-phosphate guanylyltransferase isoform X2</fullName>
    </submittedName>
</protein>
<dbReference type="PANTHER" id="PTHR15045">
    <property type="entry name" value="FUCOSE-1-PHOSPHATE GUANYLYLTRANSFERASE"/>
    <property type="match status" value="1"/>
</dbReference>
<dbReference type="GO" id="GO:0016779">
    <property type="term" value="F:nucleotidyltransferase activity"/>
    <property type="evidence" value="ECO:0007669"/>
    <property type="project" value="UniProtKB-KW"/>
</dbReference>
<dbReference type="SUPFAM" id="SSF51161">
    <property type="entry name" value="Trimeric LpxA-like enzymes"/>
    <property type="match status" value="1"/>
</dbReference>
<keyword evidence="5" id="KW-0548">Nucleotidyltransferase</keyword>
<evidence type="ECO:0000256" key="2">
    <source>
        <dbReference type="ARBA" id="ARBA00022741"/>
    </source>
</evidence>
<proteinExistence type="predicted"/>
<organism evidence="4 5">
    <name type="scientific">Hydra vulgaris</name>
    <name type="common">Hydra</name>
    <name type="synonym">Hydra attenuata</name>
    <dbReference type="NCBI Taxonomy" id="6087"/>
    <lineage>
        <taxon>Eukaryota</taxon>
        <taxon>Metazoa</taxon>
        <taxon>Cnidaria</taxon>
        <taxon>Hydrozoa</taxon>
        <taxon>Hydroidolina</taxon>
        <taxon>Anthoathecata</taxon>
        <taxon>Aplanulata</taxon>
        <taxon>Hydridae</taxon>
        <taxon>Hydra</taxon>
    </lineage>
</organism>
<dbReference type="GeneID" id="100207743"/>
<name>A0ABM4CJ51_HYDVU</name>
<dbReference type="InterPro" id="IPR011004">
    <property type="entry name" value="Trimer_LpxA-like_sf"/>
</dbReference>
<keyword evidence="4" id="KW-1185">Reference proteome</keyword>
<evidence type="ECO:0000259" key="3">
    <source>
        <dbReference type="Pfam" id="PF07959"/>
    </source>
</evidence>